<evidence type="ECO:0000313" key="3">
    <source>
        <dbReference type="Proteomes" id="UP000308000"/>
    </source>
</evidence>
<comment type="caution">
    <text evidence="2">The sequence shown here is derived from an EMBL/GenBank/DDBJ whole genome shotgun (WGS) entry which is preliminary data.</text>
</comment>
<name>A0AAJ5JYM0_9DEIO</name>
<gene>
    <name evidence="2" type="ORF">FCS05_08020</name>
    <name evidence="1" type="ORF">HNQ10_001101</name>
</gene>
<evidence type="ECO:0000313" key="2">
    <source>
        <dbReference type="EMBL" id="TLK27858.1"/>
    </source>
</evidence>
<organism evidence="2 3">
    <name type="scientific">Deinococcus metallilatus</name>
    <dbReference type="NCBI Taxonomy" id="1211322"/>
    <lineage>
        <taxon>Bacteria</taxon>
        <taxon>Thermotogati</taxon>
        <taxon>Deinococcota</taxon>
        <taxon>Deinococci</taxon>
        <taxon>Deinococcales</taxon>
        <taxon>Deinococcaceae</taxon>
        <taxon>Deinococcus</taxon>
    </lineage>
</organism>
<dbReference type="Proteomes" id="UP000536909">
    <property type="component" value="Unassembled WGS sequence"/>
</dbReference>
<dbReference type="SUPFAM" id="SSF53795">
    <property type="entry name" value="PEP carboxykinase-like"/>
    <property type="match status" value="1"/>
</dbReference>
<accession>A0AAJ5JYM0</accession>
<evidence type="ECO:0000313" key="4">
    <source>
        <dbReference type="Proteomes" id="UP000536909"/>
    </source>
</evidence>
<evidence type="ECO:0008006" key="5">
    <source>
        <dbReference type="Google" id="ProtNLM"/>
    </source>
</evidence>
<dbReference type="Proteomes" id="UP000308000">
    <property type="component" value="Unassembled WGS sequence"/>
</dbReference>
<sequence>MTDLPPFTSLDARVEGCGLDAGTWHELRVRWGHPAGVPVRRVVRIVGGSRSPAPVPDQPPAALPVPGGTLPLWTRGDQVWLGEHLHLEVSGEGVTLTGGPGVPEAAWVLAFVEAHRAGGWLPLHTAVLTRKGLERAVAVTGASGAGKSTAALRLAGAGLTILAEDQAWVQPASGLTLGLDTHLRAFEDSVRRFAPQLLGQAAGRDAHGKLQLPLTAAGGRATLDTLLVFGLPPQPGAAQRVRAVWEATGVPLTPSGRRLAAAGVEALLPRLTVRGVTREDVLAAVQGRLVDQVG</sequence>
<keyword evidence="4" id="KW-1185">Reference proteome</keyword>
<dbReference type="EMBL" id="JACHFV010000003">
    <property type="protein sequence ID" value="MBB5294287.1"/>
    <property type="molecule type" value="Genomic_DNA"/>
</dbReference>
<dbReference type="AlphaFoldDB" id="A0AAJ5JYM0"/>
<dbReference type="Gene3D" id="3.40.50.300">
    <property type="entry name" value="P-loop containing nucleotide triphosphate hydrolases"/>
    <property type="match status" value="1"/>
</dbReference>
<dbReference type="InterPro" id="IPR027417">
    <property type="entry name" value="P-loop_NTPase"/>
</dbReference>
<protein>
    <recommendedName>
        <fullName evidence="5">Serine kinase</fullName>
    </recommendedName>
</protein>
<reference evidence="2 3" key="1">
    <citation type="submission" date="2019-04" db="EMBL/GenBank/DDBJ databases">
        <title>Deinococcus metalilatus MA1002 mutant No.5.</title>
        <authorList>
            <person name="Park W."/>
            <person name="Park C."/>
        </authorList>
    </citation>
    <scope>NUCLEOTIDE SEQUENCE [LARGE SCALE GENOMIC DNA]</scope>
    <source>
        <strain evidence="2 3">MA1002-m5</strain>
    </source>
</reference>
<evidence type="ECO:0000313" key="1">
    <source>
        <dbReference type="EMBL" id="MBB5294287.1"/>
    </source>
</evidence>
<reference evidence="1 4" key="2">
    <citation type="submission" date="2020-08" db="EMBL/GenBank/DDBJ databases">
        <title>Genomic Encyclopedia of Type Strains, Phase IV (KMG-IV): sequencing the most valuable type-strain genomes for metagenomic binning, comparative biology and taxonomic classification.</title>
        <authorList>
            <person name="Goeker M."/>
        </authorList>
    </citation>
    <scope>NUCLEOTIDE SEQUENCE [LARGE SCALE GENOMIC DNA]</scope>
    <source>
        <strain evidence="1 4">DSM 105434</strain>
    </source>
</reference>
<dbReference type="RefSeq" id="WP_129119351.1">
    <property type="nucleotide sequence ID" value="NZ_BSUI01000016.1"/>
</dbReference>
<dbReference type="EMBL" id="VBRC01000005">
    <property type="protein sequence ID" value="TLK27858.1"/>
    <property type="molecule type" value="Genomic_DNA"/>
</dbReference>
<proteinExistence type="predicted"/>